<feature type="compositionally biased region" description="Low complexity" evidence="1">
    <location>
        <begin position="216"/>
        <end position="227"/>
    </location>
</feature>
<feature type="compositionally biased region" description="Low complexity" evidence="1">
    <location>
        <begin position="490"/>
        <end position="510"/>
    </location>
</feature>
<feature type="region of interest" description="Disordered" evidence="1">
    <location>
        <begin position="183"/>
        <end position="242"/>
    </location>
</feature>
<dbReference type="PROSITE" id="PS51411">
    <property type="entry name" value="PSP1_C"/>
    <property type="match status" value="1"/>
</dbReference>
<evidence type="ECO:0000256" key="1">
    <source>
        <dbReference type="SAM" id="MobiDB-lite"/>
    </source>
</evidence>
<feature type="compositionally biased region" description="Basic and acidic residues" evidence="1">
    <location>
        <begin position="12"/>
        <end position="23"/>
    </location>
</feature>
<dbReference type="InterPro" id="IPR047767">
    <property type="entry name" value="PSP1-like"/>
</dbReference>
<feature type="region of interest" description="Disordered" evidence="1">
    <location>
        <begin position="490"/>
        <end position="558"/>
    </location>
</feature>
<feature type="compositionally biased region" description="Low complexity" evidence="1">
    <location>
        <begin position="259"/>
        <end position="277"/>
    </location>
</feature>
<sequence length="758" mass="83369">MSSNTANQHQKRQQDPLNGHDKAYATPPHLTTLHPMEKAYGAWDSFAGFRWENDARPPDIPQTSPHPLGHDPIDPPALLKDPPILNSILAVPMIPSVPPEPMYRPHRSMSFSVGHDYAFYNDDDNDTYRSSLATMREESEDDDPFLDRSRRSSLHSPLAPYYYDSAPPYRFRSQSSSVSFAPFHQKDLPSAPGPSPTSPTNASHPSIMRNPLLRRPSAPWSSSSITDPSPPTQLPVSSSNRRRRSSLATLWLPASDNLSNASSSLDSQPQPLSPTSQYPFAPLSMPPHKDDETLPSLDYCQADRKPQSTSFQHRMPLNGDGTYQTGSPMQPTPYGYAHLPNQLETMNLHSQPPSPLPYTSASTPFLRHPQDGPPLPHHPPSFTPAQLPVEQQPSPATTIMPPHLSFQPTSVAPSNYFPPYALHPYQQPSLPHEPVMYPYIAPSPSAALPVLATAPLAELSHSAAPSSLIATAPTPPSHPTLHNTATEQPSVAALPPTSSPSATPAIPISVTSLPNLDPSPAPVSTTSAPILPSTPIPTSSPADDNRADASPSSQQDLGKGIPLHRLALATQVYVVEFKAGRIDYFYVANGAKASPPIKPTRLSTANPSRMHPMVNDLVIVEADRGTDLGKVVTSGMPCEQLMDMLDERTPPANDHPDAILAKRIFRLAAPDEISHLLVKGQDEQRALVICQQKIKQRKLQMEVVDAEYQWDRRKLTFYFNAEKRIDFRDLVREMFKIYKTRIWMCAVNNKRTVSLTDG</sequence>
<dbReference type="OrthoDB" id="243127at2759"/>
<dbReference type="PANTHER" id="PTHR43830:SF3">
    <property type="entry name" value="PROTEIN PSP1"/>
    <property type="match status" value="1"/>
</dbReference>
<name>A0A1X2GMH1_9FUNG</name>
<accession>A0A1X2GMH1</accession>
<dbReference type="AlphaFoldDB" id="A0A1X2GMH1"/>
<dbReference type="InterPro" id="IPR007557">
    <property type="entry name" value="PSP1_C"/>
</dbReference>
<dbReference type="GO" id="GO:0005737">
    <property type="term" value="C:cytoplasm"/>
    <property type="evidence" value="ECO:0007669"/>
    <property type="project" value="TreeGrafter"/>
</dbReference>
<feature type="region of interest" description="Disordered" evidence="1">
    <location>
        <begin position="53"/>
        <end position="78"/>
    </location>
</feature>
<evidence type="ECO:0000313" key="4">
    <source>
        <dbReference type="Proteomes" id="UP000242146"/>
    </source>
</evidence>
<feature type="domain" description="PSP1 C-terminal" evidence="2">
    <location>
        <begin position="662"/>
        <end position="747"/>
    </location>
</feature>
<dbReference type="Proteomes" id="UP000242146">
    <property type="component" value="Unassembled WGS sequence"/>
</dbReference>
<protein>
    <submittedName>
        <fullName evidence="3">PSP1-domain-containing protein</fullName>
    </submittedName>
</protein>
<proteinExistence type="predicted"/>
<dbReference type="PANTHER" id="PTHR43830">
    <property type="entry name" value="PROTEIN PSP1"/>
    <property type="match status" value="1"/>
</dbReference>
<dbReference type="NCBIfam" id="NF041131">
    <property type="entry name" value="RicT_YaaT_fam"/>
    <property type="match status" value="1"/>
</dbReference>
<comment type="caution">
    <text evidence="3">The sequence shown here is derived from an EMBL/GenBank/DDBJ whole genome shotgun (WGS) entry which is preliminary data.</text>
</comment>
<gene>
    <name evidence="3" type="ORF">DM01DRAFT_312054</name>
</gene>
<organism evidence="3 4">
    <name type="scientific">Hesseltinella vesiculosa</name>
    <dbReference type="NCBI Taxonomy" id="101127"/>
    <lineage>
        <taxon>Eukaryota</taxon>
        <taxon>Fungi</taxon>
        <taxon>Fungi incertae sedis</taxon>
        <taxon>Mucoromycota</taxon>
        <taxon>Mucoromycotina</taxon>
        <taxon>Mucoromycetes</taxon>
        <taxon>Mucorales</taxon>
        <taxon>Cunninghamellaceae</taxon>
        <taxon>Hesseltinella</taxon>
    </lineage>
</organism>
<reference evidence="3 4" key="1">
    <citation type="submission" date="2016-07" db="EMBL/GenBank/DDBJ databases">
        <title>Pervasive Adenine N6-methylation of Active Genes in Fungi.</title>
        <authorList>
            <consortium name="DOE Joint Genome Institute"/>
            <person name="Mondo S.J."/>
            <person name="Dannebaum R.O."/>
            <person name="Kuo R.C."/>
            <person name="Labutti K."/>
            <person name="Haridas S."/>
            <person name="Kuo A."/>
            <person name="Salamov A."/>
            <person name="Ahrendt S.R."/>
            <person name="Lipzen A."/>
            <person name="Sullivan W."/>
            <person name="Andreopoulos W.B."/>
            <person name="Clum A."/>
            <person name="Lindquist E."/>
            <person name="Daum C."/>
            <person name="Ramamoorthy G.K."/>
            <person name="Gryganskyi A."/>
            <person name="Culley D."/>
            <person name="Magnuson J.K."/>
            <person name="James T.Y."/>
            <person name="O'Malley M.A."/>
            <person name="Stajich J.E."/>
            <person name="Spatafora J.W."/>
            <person name="Visel A."/>
            <person name="Grigoriev I.V."/>
        </authorList>
    </citation>
    <scope>NUCLEOTIDE SEQUENCE [LARGE SCALE GENOMIC DNA]</scope>
    <source>
        <strain evidence="3 4">NRRL 3301</strain>
    </source>
</reference>
<dbReference type="EMBL" id="MCGT01000009">
    <property type="protein sequence ID" value="ORX57007.1"/>
    <property type="molecule type" value="Genomic_DNA"/>
</dbReference>
<evidence type="ECO:0000313" key="3">
    <source>
        <dbReference type="EMBL" id="ORX57007.1"/>
    </source>
</evidence>
<dbReference type="Pfam" id="PF04468">
    <property type="entry name" value="PSP1"/>
    <property type="match status" value="1"/>
</dbReference>
<feature type="region of interest" description="Disordered" evidence="1">
    <location>
        <begin position="1"/>
        <end position="29"/>
    </location>
</feature>
<keyword evidence="4" id="KW-1185">Reference proteome</keyword>
<feature type="region of interest" description="Disordered" evidence="1">
    <location>
        <begin position="259"/>
        <end position="296"/>
    </location>
</feature>
<feature type="compositionally biased region" description="Low complexity" evidence="1">
    <location>
        <begin position="522"/>
        <end position="542"/>
    </location>
</feature>
<evidence type="ECO:0000259" key="2">
    <source>
        <dbReference type="PROSITE" id="PS51411"/>
    </source>
</evidence>